<sequence>MIYDRQIAMKLYDQFNINKNNYTEPENYYNGKTKAQRNYPDSENRSNRKFGSNHVKMFIDEEVSYMTGNRLVYSSKSGNIQSVKDIETTIDNINACLDTELATTLLIYSKAYEVYYLDEYKDFKIKVINPMQGIGYEDVEGKVQMFLYFYKKMLDDKTYIDLFDDKFIYHFDSSFNTVAPPQPHYFQRCPVGVATLNNGILDTVYNQINGLQDAYEYTLMDWENELGDTRLSYLLMSGCQMTPEQMKIMKEMGIIQTESADSKVNFLLKDIKPDFYKSNRDILEEEMYKVTQHLKNQIAIQSNSSGTMLAVRLNPLRIKLTTQYQCLKNCIRTRLQCLFTYLYQAENKMYDFKDIDVKFTLNLPNNDYEMAQIISLLSDKVSIKGMTEKLSWITNADKDFKDMLEEKKQVQENSAPPKLNFNDTSNITDNADNVGDKNEKIKK</sequence>
<feature type="compositionally biased region" description="Polar residues" evidence="1">
    <location>
        <begin position="421"/>
        <end position="431"/>
    </location>
</feature>
<proteinExistence type="predicted"/>
<dbReference type="AlphaFoldDB" id="A0AAE5H0G4"/>
<feature type="region of interest" description="Disordered" evidence="1">
    <location>
        <begin position="407"/>
        <end position="443"/>
    </location>
</feature>
<evidence type="ECO:0000256" key="1">
    <source>
        <dbReference type="SAM" id="MobiDB-lite"/>
    </source>
</evidence>
<dbReference type="Pfam" id="PF05133">
    <property type="entry name" value="SPP1_portal"/>
    <property type="match status" value="1"/>
</dbReference>
<evidence type="ECO:0000313" key="2">
    <source>
        <dbReference type="EMBL" id="NSB12117.1"/>
    </source>
</evidence>
<comment type="caution">
    <text evidence="2">The sequence shown here is derived from an EMBL/GenBank/DDBJ whole genome shotgun (WGS) entry which is preliminary data.</text>
</comment>
<name>A0AAE5H0G4_CLOBE</name>
<dbReference type="EMBL" id="JABTDW010000001">
    <property type="protein sequence ID" value="NSB12117.1"/>
    <property type="molecule type" value="Genomic_DNA"/>
</dbReference>
<gene>
    <name evidence="2" type="ORF">BCD95_000376</name>
</gene>
<dbReference type="RefSeq" id="WP_077855646.1">
    <property type="nucleotide sequence ID" value="NZ_JABTDW010000001.1"/>
</dbReference>
<organism evidence="2 3">
    <name type="scientific">Clostridium beijerinckii</name>
    <name type="common">Clostridium MP</name>
    <dbReference type="NCBI Taxonomy" id="1520"/>
    <lineage>
        <taxon>Bacteria</taxon>
        <taxon>Bacillati</taxon>
        <taxon>Bacillota</taxon>
        <taxon>Clostridia</taxon>
        <taxon>Eubacteriales</taxon>
        <taxon>Clostridiaceae</taxon>
        <taxon>Clostridium</taxon>
    </lineage>
</organism>
<dbReference type="InterPro" id="IPR021145">
    <property type="entry name" value="Portal_protein_SPP1_Gp6-like"/>
</dbReference>
<feature type="compositionally biased region" description="Basic and acidic residues" evidence="1">
    <location>
        <begin position="434"/>
        <end position="443"/>
    </location>
</feature>
<evidence type="ECO:0000313" key="3">
    <source>
        <dbReference type="Proteomes" id="UP000822184"/>
    </source>
</evidence>
<feature type="region of interest" description="Disordered" evidence="1">
    <location>
        <begin position="26"/>
        <end position="48"/>
    </location>
</feature>
<accession>A0AAE5H0G4</accession>
<protein>
    <submittedName>
        <fullName evidence="2">SPP1 family phage portal protein</fullName>
    </submittedName>
</protein>
<reference evidence="2" key="1">
    <citation type="submission" date="2020-06" db="EMBL/GenBank/DDBJ databases">
        <title>Genomic insights into acetone-butanol-ethanol (ABE) fermentation by sequencing solventogenic clostridia strains.</title>
        <authorList>
            <person name="Brown S."/>
        </authorList>
    </citation>
    <scope>NUCLEOTIDE SEQUENCE</scope>
    <source>
        <strain evidence="2">DJ123</strain>
    </source>
</reference>
<dbReference type="Proteomes" id="UP000822184">
    <property type="component" value="Unassembled WGS sequence"/>
</dbReference>